<evidence type="ECO:0000313" key="2">
    <source>
        <dbReference type="Proteomes" id="UP000011115"/>
    </source>
</evidence>
<sequence length="67" mass="7945">MLQTEETCVLHRQSYRCCSQSTMIPVCTAKVSKTKRVKPLIISNRDIDATYYFYKDRRKQAKQQTVR</sequence>
<dbReference type="AlphaFoldDB" id="M1BF56"/>
<name>M1BF56_SOLTU</name>
<proteinExistence type="predicted"/>
<dbReference type="PaxDb" id="4113-PGSC0003DMT400043742"/>
<organism evidence="1 2">
    <name type="scientific">Solanum tuberosum</name>
    <name type="common">Potato</name>
    <dbReference type="NCBI Taxonomy" id="4113"/>
    <lineage>
        <taxon>Eukaryota</taxon>
        <taxon>Viridiplantae</taxon>
        <taxon>Streptophyta</taxon>
        <taxon>Embryophyta</taxon>
        <taxon>Tracheophyta</taxon>
        <taxon>Spermatophyta</taxon>
        <taxon>Magnoliopsida</taxon>
        <taxon>eudicotyledons</taxon>
        <taxon>Gunneridae</taxon>
        <taxon>Pentapetalae</taxon>
        <taxon>asterids</taxon>
        <taxon>lamiids</taxon>
        <taxon>Solanales</taxon>
        <taxon>Solanaceae</taxon>
        <taxon>Solanoideae</taxon>
        <taxon>Solaneae</taxon>
        <taxon>Solanum</taxon>
    </lineage>
</organism>
<keyword evidence="2" id="KW-1185">Reference proteome</keyword>
<reference evidence="2" key="1">
    <citation type="journal article" date="2011" name="Nature">
        <title>Genome sequence and analysis of the tuber crop potato.</title>
        <authorList>
            <consortium name="The Potato Genome Sequencing Consortium"/>
        </authorList>
    </citation>
    <scope>NUCLEOTIDE SEQUENCE [LARGE SCALE GENOMIC DNA]</scope>
    <source>
        <strain evidence="2">cv. DM1-3 516 R44</strain>
    </source>
</reference>
<accession>M1BF56</accession>
<evidence type="ECO:0000313" key="1">
    <source>
        <dbReference type="EnsemblPlants" id="PGSC0003DMT400043742"/>
    </source>
</evidence>
<dbReference type="Gramene" id="PGSC0003DMT400043742">
    <property type="protein sequence ID" value="PGSC0003DMT400043742"/>
    <property type="gene ID" value="PGSC0003DMG404016981"/>
</dbReference>
<protein>
    <submittedName>
        <fullName evidence="1">Uncharacterized protein</fullName>
    </submittedName>
</protein>
<dbReference type="Proteomes" id="UP000011115">
    <property type="component" value="Unassembled WGS sequence"/>
</dbReference>
<dbReference type="InParanoid" id="M1BF56"/>
<dbReference type="HOGENOM" id="CLU_2817410_0_0_1"/>
<reference evidence="1" key="2">
    <citation type="submission" date="2015-06" db="UniProtKB">
        <authorList>
            <consortium name="EnsemblPlants"/>
        </authorList>
    </citation>
    <scope>IDENTIFICATION</scope>
    <source>
        <strain evidence="1">DM1-3 516 R44</strain>
    </source>
</reference>
<dbReference type="EnsemblPlants" id="PGSC0003DMT400043742">
    <property type="protein sequence ID" value="PGSC0003DMT400043742"/>
    <property type="gene ID" value="PGSC0003DMG404016981"/>
</dbReference>